<dbReference type="InterPro" id="IPR045043">
    <property type="entry name" value="Lea14-like"/>
</dbReference>
<dbReference type="InterPro" id="IPR013990">
    <property type="entry name" value="WHy-dom"/>
</dbReference>
<organism evidence="3 4">
    <name type="scientific">Turnera subulata</name>
    <dbReference type="NCBI Taxonomy" id="218843"/>
    <lineage>
        <taxon>Eukaryota</taxon>
        <taxon>Viridiplantae</taxon>
        <taxon>Streptophyta</taxon>
        <taxon>Embryophyta</taxon>
        <taxon>Tracheophyta</taxon>
        <taxon>Spermatophyta</taxon>
        <taxon>Magnoliopsida</taxon>
        <taxon>eudicotyledons</taxon>
        <taxon>Gunneridae</taxon>
        <taxon>Pentapetalae</taxon>
        <taxon>rosids</taxon>
        <taxon>fabids</taxon>
        <taxon>Malpighiales</taxon>
        <taxon>Passifloraceae</taxon>
        <taxon>Turnera</taxon>
    </lineage>
</organism>
<evidence type="ECO:0000259" key="2">
    <source>
        <dbReference type="SMART" id="SM00769"/>
    </source>
</evidence>
<proteinExistence type="inferred from homology"/>
<dbReference type="PANTHER" id="PTHR31459">
    <property type="match status" value="1"/>
</dbReference>
<name>A0A9Q0JK11_9ROSI</name>
<dbReference type="Proteomes" id="UP001141552">
    <property type="component" value="Unassembled WGS sequence"/>
</dbReference>
<comment type="similarity">
    <text evidence="1">Belongs to the LEA type 2 family.</text>
</comment>
<evidence type="ECO:0000313" key="3">
    <source>
        <dbReference type="EMBL" id="KAJ4843872.1"/>
    </source>
</evidence>
<dbReference type="Pfam" id="PF03168">
    <property type="entry name" value="LEA_2"/>
    <property type="match status" value="1"/>
</dbReference>
<gene>
    <name evidence="3" type="ORF">Tsubulata_024349</name>
</gene>
<dbReference type="GO" id="GO:0005829">
    <property type="term" value="C:cytosol"/>
    <property type="evidence" value="ECO:0007669"/>
    <property type="project" value="TreeGrafter"/>
</dbReference>
<sequence length="156" mass="16789">MSGLFDKASDVAGLLGKATNILGSVKIPTASITDFDISLHRDSIEYKLKISINNPYIVPLPIGDLSYVVKSADRVIASGTIPDPGNIKANDSTVLDVPLKVPYSAMVSLVRDIAADWDIDYEVELGLGIDLPVVGKITIPLKRKGEIKLPTIRSLF</sequence>
<dbReference type="InterPro" id="IPR004864">
    <property type="entry name" value="LEA_2"/>
</dbReference>
<dbReference type="SMART" id="SM00769">
    <property type="entry name" value="WHy"/>
    <property type="match status" value="1"/>
</dbReference>
<reference evidence="3" key="2">
    <citation type="journal article" date="2023" name="Plants (Basel)">
        <title>Annotation of the Turnera subulata (Passifloraceae) Draft Genome Reveals the S-Locus Evolved after the Divergence of Turneroideae from Passifloroideae in a Stepwise Manner.</title>
        <authorList>
            <person name="Henning P.M."/>
            <person name="Roalson E.H."/>
            <person name="Mir W."/>
            <person name="McCubbin A.G."/>
            <person name="Shore J.S."/>
        </authorList>
    </citation>
    <scope>NUCLEOTIDE SEQUENCE</scope>
    <source>
        <strain evidence="3">F60SS</strain>
    </source>
</reference>
<evidence type="ECO:0000256" key="1">
    <source>
        <dbReference type="ARBA" id="ARBA00005960"/>
    </source>
</evidence>
<reference evidence="3" key="1">
    <citation type="submission" date="2022-02" db="EMBL/GenBank/DDBJ databases">
        <authorList>
            <person name="Henning P.M."/>
            <person name="McCubbin A.G."/>
            <person name="Shore J.S."/>
        </authorList>
    </citation>
    <scope>NUCLEOTIDE SEQUENCE</scope>
    <source>
        <strain evidence="3">F60SS</strain>
        <tissue evidence="3">Leaves</tissue>
    </source>
</reference>
<accession>A0A9Q0JK11</accession>
<dbReference type="Gene3D" id="2.60.40.1820">
    <property type="match status" value="1"/>
</dbReference>
<feature type="domain" description="Water stress and hypersensitive response" evidence="2">
    <location>
        <begin position="30"/>
        <end position="146"/>
    </location>
</feature>
<protein>
    <recommendedName>
        <fullName evidence="2">Water stress and hypersensitive response domain-containing protein</fullName>
    </recommendedName>
</protein>
<dbReference type="PANTHER" id="PTHR31459:SF19">
    <property type="entry name" value="DESICCATION-RELATED PROTEIN LEA14-RELATED"/>
    <property type="match status" value="1"/>
</dbReference>
<comment type="caution">
    <text evidence="3">The sequence shown here is derived from an EMBL/GenBank/DDBJ whole genome shotgun (WGS) entry which is preliminary data.</text>
</comment>
<evidence type="ECO:0000313" key="4">
    <source>
        <dbReference type="Proteomes" id="UP001141552"/>
    </source>
</evidence>
<dbReference type="GO" id="GO:0009269">
    <property type="term" value="P:response to desiccation"/>
    <property type="evidence" value="ECO:0007669"/>
    <property type="project" value="InterPro"/>
</dbReference>
<dbReference type="SUPFAM" id="SSF117070">
    <property type="entry name" value="LEA14-like"/>
    <property type="match status" value="1"/>
</dbReference>
<keyword evidence="4" id="KW-1185">Reference proteome</keyword>
<dbReference type="OrthoDB" id="588983at2759"/>
<dbReference type="AlphaFoldDB" id="A0A9Q0JK11"/>
<dbReference type="EMBL" id="JAKUCV010002119">
    <property type="protein sequence ID" value="KAJ4843872.1"/>
    <property type="molecule type" value="Genomic_DNA"/>
</dbReference>